<name>A0A6C0BFY7_9ZZZZ</name>
<feature type="region of interest" description="Disordered" evidence="1">
    <location>
        <begin position="222"/>
        <end position="244"/>
    </location>
</feature>
<accession>A0A6C0BFY7</accession>
<evidence type="ECO:0000313" key="2">
    <source>
        <dbReference type="EMBL" id="QHS90902.1"/>
    </source>
</evidence>
<sequence length="244" mass="28351">MPIFHPPVYSKHTDAKKGTVETCYTFSIEFSTDDQCISFIANDVEDVSESAVRAILSENNEWITQFVQQFMQASSKLFAKPYTVEQINKITKHLYKEFVYDQSFPATITLLPTTIKILSGIFWVQWDYRCKPVMIDIPVLFETEPTTTAINTLPDQEILENVEELNLDDLTIDGNATDVDFEWNRSDRFYDKQKVKEARLKAKLAQYKAERQMRMYYDKYGNEMSDTDVDSESSDESSDEEVQL</sequence>
<dbReference type="AlphaFoldDB" id="A0A6C0BFY7"/>
<evidence type="ECO:0000256" key="1">
    <source>
        <dbReference type="SAM" id="MobiDB-lite"/>
    </source>
</evidence>
<protein>
    <submittedName>
        <fullName evidence="2">Uncharacterized protein</fullName>
    </submittedName>
</protein>
<feature type="compositionally biased region" description="Acidic residues" evidence="1">
    <location>
        <begin position="225"/>
        <end position="244"/>
    </location>
</feature>
<proteinExistence type="predicted"/>
<reference evidence="2" key="1">
    <citation type="journal article" date="2020" name="Nature">
        <title>Giant virus diversity and host interactions through global metagenomics.</title>
        <authorList>
            <person name="Schulz F."/>
            <person name="Roux S."/>
            <person name="Paez-Espino D."/>
            <person name="Jungbluth S."/>
            <person name="Walsh D.A."/>
            <person name="Denef V.J."/>
            <person name="McMahon K.D."/>
            <person name="Konstantinidis K.T."/>
            <person name="Eloe-Fadrosh E.A."/>
            <person name="Kyrpides N.C."/>
            <person name="Woyke T."/>
        </authorList>
    </citation>
    <scope>NUCLEOTIDE SEQUENCE</scope>
    <source>
        <strain evidence="2">GVMAG-M-3300013004-44</strain>
    </source>
</reference>
<organism evidence="2">
    <name type="scientific">viral metagenome</name>
    <dbReference type="NCBI Taxonomy" id="1070528"/>
    <lineage>
        <taxon>unclassified sequences</taxon>
        <taxon>metagenomes</taxon>
        <taxon>organismal metagenomes</taxon>
    </lineage>
</organism>
<dbReference type="EMBL" id="MN739154">
    <property type="protein sequence ID" value="QHS90902.1"/>
    <property type="molecule type" value="Genomic_DNA"/>
</dbReference>